<dbReference type="Gene3D" id="3.40.50.1820">
    <property type="entry name" value="alpha/beta hydrolase"/>
    <property type="match status" value="1"/>
</dbReference>
<evidence type="ECO:0000313" key="3">
    <source>
        <dbReference type="EMBL" id="HJA85082.1"/>
    </source>
</evidence>
<proteinExistence type="predicted"/>
<organism evidence="3 4">
    <name type="scientific">Candidatus Bacteroides avicola</name>
    <dbReference type="NCBI Taxonomy" id="2838468"/>
    <lineage>
        <taxon>Bacteria</taxon>
        <taxon>Pseudomonadati</taxon>
        <taxon>Bacteroidota</taxon>
        <taxon>Bacteroidia</taxon>
        <taxon>Bacteroidales</taxon>
        <taxon>Bacteroidaceae</taxon>
        <taxon>Bacteroides</taxon>
    </lineage>
</organism>
<accession>A0A9D2KU79</accession>
<gene>
    <name evidence="3" type="ORF">H9950_02575</name>
</gene>
<dbReference type="EMBL" id="DWZI01000014">
    <property type="protein sequence ID" value="HJA85082.1"/>
    <property type="molecule type" value="Genomic_DNA"/>
</dbReference>
<dbReference type="InterPro" id="IPR029058">
    <property type="entry name" value="AB_hydrolase_fold"/>
</dbReference>
<evidence type="ECO:0000256" key="1">
    <source>
        <dbReference type="ARBA" id="ARBA00022729"/>
    </source>
</evidence>
<sequence>MKGIRFYQCLALCLLGGAFVPVQGQTSGEMVDYFVQQLEGGQQVAPVQQSDKVKISRLAQRRSEVWNAWQEANRLLDEPVLPALSVQKPVVADSILLPDTLEPSAVMNYYWVQKGDAASDGRWPVFIYLHGSGPRDREWSTGLKLAQQFDDAPSRYFVPRIPNEGAYYRWWQRSKQWTWNWLLRRLMLDDSVNARRLYVFGISEGGYGSQRLASFYADYWAAAGPMAGGEPLKNAPAENCRNIGFSLLTGADDTGFYRNQLSRLVSDAFDSLQTVFTDGFKHRIELIPGRGHHIDYRPTTPWLKTFSRNPWPRHFLWEDFEMDGWHRNGFYNLAVEKRPCDTLRTRYRMDIADNRIELSVDNVHYQTVERDSVWGIELRFAKTYTPATGGALTLFLNEHLVDLSKPVTVVVNGKEVFRGKVTCRVGSMMRSLCLFYDRERIFPAEVEVRY</sequence>
<dbReference type="PANTHER" id="PTHR43037">
    <property type="entry name" value="UNNAMED PRODUCT-RELATED"/>
    <property type="match status" value="1"/>
</dbReference>
<evidence type="ECO:0000313" key="4">
    <source>
        <dbReference type="Proteomes" id="UP000823862"/>
    </source>
</evidence>
<reference evidence="3" key="1">
    <citation type="journal article" date="2021" name="PeerJ">
        <title>Extensive microbial diversity within the chicken gut microbiome revealed by metagenomics and culture.</title>
        <authorList>
            <person name="Gilroy R."/>
            <person name="Ravi A."/>
            <person name="Getino M."/>
            <person name="Pursley I."/>
            <person name="Horton D.L."/>
            <person name="Alikhan N.F."/>
            <person name="Baker D."/>
            <person name="Gharbi K."/>
            <person name="Hall N."/>
            <person name="Watson M."/>
            <person name="Adriaenssens E.M."/>
            <person name="Foster-Nyarko E."/>
            <person name="Jarju S."/>
            <person name="Secka A."/>
            <person name="Antonio M."/>
            <person name="Oren A."/>
            <person name="Chaudhuri R.R."/>
            <person name="La Ragione R."/>
            <person name="Hildebrand F."/>
            <person name="Pallen M.J."/>
        </authorList>
    </citation>
    <scope>NUCLEOTIDE SEQUENCE</scope>
    <source>
        <strain evidence="3">ChiHjej12B11-9795</strain>
    </source>
</reference>
<dbReference type="AlphaFoldDB" id="A0A9D2KU79"/>
<evidence type="ECO:0008006" key="5">
    <source>
        <dbReference type="Google" id="ProtNLM"/>
    </source>
</evidence>
<reference evidence="3" key="2">
    <citation type="submission" date="2021-04" db="EMBL/GenBank/DDBJ databases">
        <authorList>
            <person name="Gilroy R."/>
        </authorList>
    </citation>
    <scope>NUCLEOTIDE SEQUENCE</scope>
    <source>
        <strain evidence="3">ChiHjej12B11-9795</strain>
    </source>
</reference>
<dbReference type="InterPro" id="IPR050955">
    <property type="entry name" value="Plant_Biomass_Hydrol_Est"/>
</dbReference>
<dbReference type="Proteomes" id="UP000823862">
    <property type="component" value="Unassembled WGS sequence"/>
</dbReference>
<protein>
    <recommendedName>
        <fullName evidence="5">Alpha/beta hydrolase</fullName>
    </recommendedName>
</protein>
<keyword evidence="1 2" id="KW-0732">Signal</keyword>
<dbReference type="SUPFAM" id="SSF53474">
    <property type="entry name" value="alpha/beta-Hydrolases"/>
    <property type="match status" value="1"/>
</dbReference>
<feature type="signal peptide" evidence="2">
    <location>
        <begin position="1"/>
        <end position="24"/>
    </location>
</feature>
<comment type="caution">
    <text evidence="3">The sequence shown here is derived from an EMBL/GenBank/DDBJ whole genome shotgun (WGS) entry which is preliminary data.</text>
</comment>
<evidence type="ECO:0000256" key="2">
    <source>
        <dbReference type="SAM" id="SignalP"/>
    </source>
</evidence>
<name>A0A9D2KU79_9BACE</name>
<feature type="chain" id="PRO_5038538013" description="Alpha/beta hydrolase" evidence="2">
    <location>
        <begin position="25"/>
        <end position="450"/>
    </location>
</feature>
<dbReference type="PANTHER" id="PTHR43037:SF1">
    <property type="entry name" value="BLL1128 PROTEIN"/>
    <property type="match status" value="1"/>
</dbReference>